<feature type="compositionally biased region" description="Low complexity" evidence="1">
    <location>
        <begin position="235"/>
        <end position="244"/>
    </location>
</feature>
<feature type="compositionally biased region" description="Basic residues" evidence="1">
    <location>
        <begin position="177"/>
        <end position="189"/>
    </location>
</feature>
<dbReference type="InterPro" id="IPR019339">
    <property type="entry name" value="CIR_N_dom"/>
</dbReference>
<dbReference type="SMART" id="SM01083">
    <property type="entry name" value="Cir_N"/>
    <property type="match status" value="1"/>
</dbReference>
<keyword evidence="4" id="KW-1185">Reference proteome</keyword>
<dbReference type="Proteomes" id="UP000252519">
    <property type="component" value="Unassembled WGS sequence"/>
</dbReference>
<dbReference type="InterPro" id="IPR039875">
    <property type="entry name" value="LENG1-like"/>
</dbReference>
<evidence type="ECO:0000256" key="1">
    <source>
        <dbReference type="SAM" id="MobiDB-lite"/>
    </source>
</evidence>
<protein>
    <recommendedName>
        <fullName evidence="2">CBF1-interacting co-repressor CIR N-terminal domain-containing protein</fullName>
    </recommendedName>
</protein>
<dbReference type="EMBL" id="JOJR01001865">
    <property type="protein sequence ID" value="RCN29596.1"/>
    <property type="molecule type" value="Genomic_DNA"/>
</dbReference>
<evidence type="ECO:0000313" key="3">
    <source>
        <dbReference type="EMBL" id="RCN29596.1"/>
    </source>
</evidence>
<dbReference type="Pfam" id="PF10197">
    <property type="entry name" value="Cir_N"/>
    <property type="match status" value="1"/>
</dbReference>
<feature type="compositionally biased region" description="Basic and acidic residues" evidence="1">
    <location>
        <begin position="204"/>
        <end position="228"/>
    </location>
</feature>
<reference evidence="3 4" key="1">
    <citation type="submission" date="2014-10" db="EMBL/GenBank/DDBJ databases">
        <title>Draft genome of the hookworm Ancylostoma caninum.</title>
        <authorList>
            <person name="Mitreva M."/>
        </authorList>
    </citation>
    <scope>NUCLEOTIDE SEQUENCE [LARGE SCALE GENOMIC DNA]</scope>
    <source>
        <strain evidence="3 4">Baltimore</strain>
    </source>
</reference>
<organism evidence="3 4">
    <name type="scientific">Ancylostoma caninum</name>
    <name type="common">Dog hookworm</name>
    <dbReference type="NCBI Taxonomy" id="29170"/>
    <lineage>
        <taxon>Eukaryota</taxon>
        <taxon>Metazoa</taxon>
        <taxon>Ecdysozoa</taxon>
        <taxon>Nematoda</taxon>
        <taxon>Chromadorea</taxon>
        <taxon>Rhabditida</taxon>
        <taxon>Rhabditina</taxon>
        <taxon>Rhabditomorpha</taxon>
        <taxon>Strongyloidea</taxon>
        <taxon>Ancylostomatidae</taxon>
        <taxon>Ancylostomatinae</taxon>
        <taxon>Ancylostoma</taxon>
    </lineage>
</organism>
<dbReference type="OrthoDB" id="2159131at2759"/>
<dbReference type="PANTHER" id="PTHR22093:SF0">
    <property type="entry name" value="LEUKOCYTE RECEPTOR CLUSTER MEMBER 1"/>
    <property type="match status" value="1"/>
</dbReference>
<sequence>MNILPKKKWHVRTKENIARVRRDEAKAAEEEQRRLDRAITAENERRLEALRAQAAKRDADLEPFALRASSDTTLSTSTGHVNLFQDLEQAERQNFGRGNKEYEEEKRKEQAEYDSKLGIQKAFAEGTKELNKEQEWYARITRPVAKDENKVKPNVPTAPISSAATSVGSKNQEIKEKHSKKKRKRHHKSSSSESSSSEDSSEMEIEKRNRLAALREERLIRERAERHRTQQLLNPAKTAAAAPKQKYNSMFNPELSRK</sequence>
<dbReference type="PANTHER" id="PTHR22093">
    <property type="entry name" value="LEUKOCYTE RECEPTOR CLUSTER LRC MEMBER 1"/>
    <property type="match status" value="1"/>
</dbReference>
<feature type="compositionally biased region" description="Basic and acidic residues" evidence="1">
    <location>
        <begin position="98"/>
        <end position="114"/>
    </location>
</feature>
<feature type="region of interest" description="Disordered" evidence="1">
    <location>
        <begin position="89"/>
        <end position="114"/>
    </location>
</feature>
<accession>A0A368FBR8</accession>
<evidence type="ECO:0000259" key="2">
    <source>
        <dbReference type="SMART" id="SM01083"/>
    </source>
</evidence>
<comment type="caution">
    <text evidence="3">The sequence shown here is derived from an EMBL/GenBank/DDBJ whole genome shotgun (WGS) entry which is preliminary data.</text>
</comment>
<dbReference type="AlphaFoldDB" id="A0A368FBR8"/>
<name>A0A368FBR8_ANCCA</name>
<dbReference type="STRING" id="29170.A0A368FBR8"/>
<feature type="compositionally biased region" description="Polar residues" evidence="1">
    <location>
        <begin position="159"/>
        <end position="171"/>
    </location>
</feature>
<evidence type="ECO:0000313" key="4">
    <source>
        <dbReference type="Proteomes" id="UP000252519"/>
    </source>
</evidence>
<gene>
    <name evidence="3" type="ORF">ANCCAN_24642</name>
</gene>
<feature type="region of interest" description="Disordered" evidence="1">
    <location>
        <begin position="141"/>
        <end position="258"/>
    </location>
</feature>
<proteinExistence type="predicted"/>
<feature type="domain" description="CBF1-interacting co-repressor CIR N-terminal" evidence="2">
    <location>
        <begin position="8"/>
        <end position="44"/>
    </location>
</feature>